<organism evidence="3 4">
    <name type="scientific">Comamonas serinivorans</name>
    <dbReference type="NCBI Taxonomy" id="1082851"/>
    <lineage>
        <taxon>Bacteria</taxon>
        <taxon>Pseudomonadati</taxon>
        <taxon>Pseudomonadota</taxon>
        <taxon>Betaproteobacteria</taxon>
        <taxon>Burkholderiales</taxon>
        <taxon>Comamonadaceae</taxon>
        <taxon>Comamonas</taxon>
    </lineage>
</organism>
<dbReference type="KEGG" id="cser:CCO03_12925"/>
<dbReference type="Proteomes" id="UP000196138">
    <property type="component" value="Chromosome"/>
</dbReference>
<feature type="compositionally biased region" description="Low complexity" evidence="1">
    <location>
        <begin position="29"/>
        <end position="52"/>
    </location>
</feature>
<evidence type="ECO:0000313" key="3">
    <source>
        <dbReference type="EMBL" id="ARU05467.1"/>
    </source>
</evidence>
<sequence>MKFLPLVVALSLAMPVALNVQAADKPAAAKKAATPAKKATPQKKAPAKKQPQVRNKATVKKAVEATTPVQSATKRLTDGELAIAKTVYTGSIQCELGANISVSEDTNNPGFFNVVSGKERFYMHPVESRTGAVRLEDARSGAVWLQLGNKSMLMNQRKGERIADDCKTRQQHDVAEAMKTAPKGKGLFDN</sequence>
<gene>
    <name evidence="3" type="ORF">CCO03_12925</name>
</gene>
<protein>
    <recommendedName>
        <fullName evidence="5">C-type lysozyme inhibitor domain-containing protein</fullName>
    </recommendedName>
</protein>
<dbReference type="OrthoDB" id="5297272at2"/>
<evidence type="ECO:0000313" key="4">
    <source>
        <dbReference type="Proteomes" id="UP000196138"/>
    </source>
</evidence>
<evidence type="ECO:0000256" key="2">
    <source>
        <dbReference type="SAM" id="SignalP"/>
    </source>
</evidence>
<evidence type="ECO:0000256" key="1">
    <source>
        <dbReference type="SAM" id="MobiDB-lite"/>
    </source>
</evidence>
<dbReference type="AlphaFoldDB" id="A0A1Y0EPB0"/>
<dbReference type="EMBL" id="CP021455">
    <property type="protein sequence ID" value="ARU05467.1"/>
    <property type="molecule type" value="Genomic_DNA"/>
</dbReference>
<evidence type="ECO:0008006" key="5">
    <source>
        <dbReference type="Google" id="ProtNLM"/>
    </source>
</evidence>
<accession>A0A1Y0EPB0</accession>
<keyword evidence="2" id="KW-0732">Signal</keyword>
<keyword evidence="4" id="KW-1185">Reference proteome</keyword>
<feature type="signal peptide" evidence="2">
    <location>
        <begin position="1"/>
        <end position="22"/>
    </location>
</feature>
<reference evidence="3 4" key="1">
    <citation type="submission" date="2017-05" db="EMBL/GenBank/DDBJ databases">
        <authorList>
            <person name="Song R."/>
            <person name="Chenine A.L."/>
            <person name="Ruprecht R.M."/>
        </authorList>
    </citation>
    <scope>NUCLEOTIDE SEQUENCE [LARGE SCALE GENOMIC DNA]</scope>
    <source>
        <strain evidence="3 4">DSM 26136</strain>
    </source>
</reference>
<feature type="region of interest" description="Disordered" evidence="1">
    <location>
        <begin position="29"/>
        <end position="57"/>
    </location>
</feature>
<proteinExistence type="predicted"/>
<feature type="chain" id="PRO_5012665817" description="C-type lysozyme inhibitor domain-containing protein" evidence="2">
    <location>
        <begin position="23"/>
        <end position="190"/>
    </location>
</feature>
<name>A0A1Y0EPB0_9BURK</name>
<dbReference type="RefSeq" id="WP_087281658.1">
    <property type="nucleotide sequence ID" value="NZ_CP021455.1"/>
</dbReference>